<dbReference type="Pfam" id="PF00258">
    <property type="entry name" value="Flavodoxin_1"/>
    <property type="match status" value="1"/>
</dbReference>
<evidence type="ECO:0000313" key="4">
    <source>
        <dbReference type="Proteomes" id="UP000287601"/>
    </source>
</evidence>
<dbReference type="CDD" id="cd07709">
    <property type="entry name" value="flavodiiron_proteins_MBL-fold"/>
    <property type="match status" value="1"/>
</dbReference>
<dbReference type="InterPro" id="IPR016440">
    <property type="entry name" value="Rubredoxin-O_OxRdtase"/>
</dbReference>
<accession>A0A410PYM1</accession>
<organism evidence="3 4">
    <name type="scientific">Aminipila luticellarii</name>
    <dbReference type="NCBI Taxonomy" id="2507160"/>
    <lineage>
        <taxon>Bacteria</taxon>
        <taxon>Bacillati</taxon>
        <taxon>Bacillota</taxon>
        <taxon>Clostridia</taxon>
        <taxon>Peptostreptococcales</taxon>
        <taxon>Anaerovoracaceae</taxon>
        <taxon>Aminipila</taxon>
    </lineage>
</organism>
<dbReference type="RefSeq" id="WP_128746691.1">
    <property type="nucleotide sequence ID" value="NZ_CP035281.1"/>
</dbReference>
<dbReference type="OrthoDB" id="9807946at2"/>
<dbReference type="InterPro" id="IPR045761">
    <property type="entry name" value="ODP_dom"/>
</dbReference>
<dbReference type="InterPro" id="IPR036866">
    <property type="entry name" value="RibonucZ/Hydroxyglut_hydro"/>
</dbReference>
<dbReference type="InterPro" id="IPR008254">
    <property type="entry name" value="Flavodoxin/NO_synth"/>
</dbReference>
<dbReference type="SUPFAM" id="SSF56281">
    <property type="entry name" value="Metallo-hydrolase/oxidoreductase"/>
    <property type="match status" value="1"/>
</dbReference>
<dbReference type="PANTHER" id="PTHR43717:SF1">
    <property type="entry name" value="ANAEROBIC NITRIC OXIDE REDUCTASE FLAVORUBREDOXIN"/>
    <property type="match status" value="1"/>
</dbReference>
<dbReference type="InterPro" id="IPR001226">
    <property type="entry name" value="Flavodoxin_CS"/>
</dbReference>
<dbReference type="Pfam" id="PF19583">
    <property type="entry name" value="ODP"/>
    <property type="match status" value="1"/>
</dbReference>
<reference evidence="3 4" key="1">
    <citation type="submission" date="2019-01" db="EMBL/GenBank/DDBJ databases">
        <title>Draft genomes of a novel of Aminipila strains.</title>
        <authorList>
            <person name="Ma S."/>
        </authorList>
    </citation>
    <scope>NUCLEOTIDE SEQUENCE [LARGE SCALE GENOMIC DNA]</scope>
    <source>
        <strain evidence="4">JN-39</strain>
    </source>
</reference>
<dbReference type="Proteomes" id="UP000287601">
    <property type="component" value="Chromosome"/>
</dbReference>
<name>A0A410PYM1_9FIRM</name>
<proteinExistence type="inferred from homology"/>
<dbReference type="GO" id="GO:0010181">
    <property type="term" value="F:FMN binding"/>
    <property type="evidence" value="ECO:0007669"/>
    <property type="project" value="InterPro"/>
</dbReference>
<dbReference type="PANTHER" id="PTHR43717">
    <property type="entry name" value="ANAEROBIC NITRIC OXIDE REDUCTASE FLAVORUBREDOXIN"/>
    <property type="match status" value="1"/>
</dbReference>
<evidence type="ECO:0000313" key="3">
    <source>
        <dbReference type="EMBL" id="QAT43984.1"/>
    </source>
</evidence>
<gene>
    <name evidence="3" type="ORF">EQM06_12545</name>
</gene>
<dbReference type="PROSITE" id="PS00201">
    <property type="entry name" value="FLAVODOXIN"/>
    <property type="match status" value="1"/>
</dbReference>
<feature type="domain" description="Flavodoxin-like" evidence="2">
    <location>
        <begin position="249"/>
        <end position="370"/>
    </location>
</feature>
<protein>
    <submittedName>
        <fullName evidence="3">FprA family A-type flavoprotein</fullName>
    </submittedName>
</protein>
<dbReference type="GO" id="GO:0016651">
    <property type="term" value="F:oxidoreductase activity, acting on NAD(P)H"/>
    <property type="evidence" value="ECO:0007669"/>
    <property type="project" value="UniProtKB-ARBA"/>
</dbReference>
<evidence type="ECO:0000259" key="2">
    <source>
        <dbReference type="PROSITE" id="PS50902"/>
    </source>
</evidence>
<dbReference type="Gene3D" id="3.60.15.10">
    <property type="entry name" value="Ribonuclease Z/Hydroxyacylglutathione hydrolase-like"/>
    <property type="match status" value="1"/>
</dbReference>
<dbReference type="KEGG" id="amij:EQM06_12545"/>
<dbReference type="GO" id="GO:0046872">
    <property type="term" value="F:metal ion binding"/>
    <property type="evidence" value="ECO:0007669"/>
    <property type="project" value="InterPro"/>
</dbReference>
<evidence type="ECO:0000256" key="1">
    <source>
        <dbReference type="ARBA" id="ARBA00007121"/>
    </source>
</evidence>
<dbReference type="EMBL" id="CP035281">
    <property type="protein sequence ID" value="QAT43984.1"/>
    <property type="molecule type" value="Genomic_DNA"/>
</dbReference>
<sequence length="370" mass="41944">MIKVSDNVYSVGVIDRDVRMFHGYFTPIGTTYNSFLVLDEKVTLIDFVKEKFTEEFLKNIEEVLRGRTIDYIICNHVEPDHSGALPTVTAKYPNAMVYGTANCQKELKAYYPNAQYNFTVVKSGDTLNTGKYHFSFIPMPMVHWPDSMSTYLQEAKILFSNDAFGQHTGTGELSDTDKGLERLLDRAGDYYANIVLPFGMQVTKLIEAVSAFDIQIICPSHGVIITKYISEIVQKYISWSKNETDEKRVLIVYDTMWGTTEKLAEKLQKEYTDKGFQVEAVNLTKQHYSYAMSRALEAKYIFVGSPTLNNTMLPSVMAFLTYMKGLKPKGRIGKAFGSYGWSGESINQINDLLASCGFEMQEPLKAVWNI</sequence>
<dbReference type="PIRSF" id="PIRSF005243">
    <property type="entry name" value="ROO"/>
    <property type="match status" value="1"/>
</dbReference>
<dbReference type="InterPro" id="IPR001279">
    <property type="entry name" value="Metallo-B-lactamas"/>
</dbReference>
<keyword evidence="4" id="KW-1185">Reference proteome</keyword>
<dbReference type="GO" id="GO:0009055">
    <property type="term" value="F:electron transfer activity"/>
    <property type="evidence" value="ECO:0007669"/>
    <property type="project" value="InterPro"/>
</dbReference>
<comment type="similarity">
    <text evidence="1">In the N-terminal section; belongs to the zinc metallo-hydrolase group 3 family.</text>
</comment>
<dbReference type="PROSITE" id="PS50902">
    <property type="entry name" value="FLAVODOXIN_LIKE"/>
    <property type="match status" value="1"/>
</dbReference>
<dbReference type="Gene3D" id="3.40.50.360">
    <property type="match status" value="1"/>
</dbReference>
<dbReference type="AlphaFoldDB" id="A0A410PYM1"/>
<dbReference type="InterPro" id="IPR029039">
    <property type="entry name" value="Flavoprotein-like_sf"/>
</dbReference>
<dbReference type="SMART" id="SM00849">
    <property type="entry name" value="Lactamase_B"/>
    <property type="match status" value="1"/>
</dbReference>